<dbReference type="CDD" id="cd09019">
    <property type="entry name" value="galactose_mutarotase_like"/>
    <property type="match status" value="1"/>
</dbReference>
<dbReference type="SUPFAM" id="SSF74650">
    <property type="entry name" value="Galactose mutarotase-like"/>
    <property type="match status" value="1"/>
</dbReference>
<comment type="caution">
    <text evidence="9">The sequence shown here is derived from an EMBL/GenBank/DDBJ whole genome shotgun (WGS) entry which is preliminary data.</text>
</comment>
<dbReference type="Proteomes" id="UP001501588">
    <property type="component" value="Unassembled WGS sequence"/>
</dbReference>
<reference evidence="9 10" key="1">
    <citation type="journal article" date="2019" name="Int. J. Syst. Evol. Microbiol.">
        <title>The Global Catalogue of Microorganisms (GCM) 10K type strain sequencing project: providing services to taxonomists for standard genome sequencing and annotation.</title>
        <authorList>
            <consortium name="The Broad Institute Genomics Platform"/>
            <consortium name="The Broad Institute Genome Sequencing Center for Infectious Disease"/>
            <person name="Wu L."/>
            <person name="Ma J."/>
        </authorList>
    </citation>
    <scope>NUCLEOTIDE SEQUENCE [LARGE SCALE GENOMIC DNA]</scope>
    <source>
        <strain evidence="9 10">JCM 9933</strain>
    </source>
</reference>
<evidence type="ECO:0000256" key="5">
    <source>
        <dbReference type="ARBA" id="ARBA00014165"/>
    </source>
</evidence>
<keyword evidence="7 8" id="KW-0119">Carbohydrate metabolism</keyword>
<evidence type="ECO:0000256" key="8">
    <source>
        <dbReference type="PIRNR" id="PIRNR005096"/>
    </source>
</evidence>
<comment type="catalytic activity">
    <reaction evidence="1 8">
        <text>alpha-D-glucose = beta-D-glucose</text>
        <dbReference type="Rhea" id="RHEA:10264"/>
        <dbReference type="ChEBI" id="CHEBI:15903"/>
        <dbReference type="ChEBI" id="CHEBI:17925"/>
        <dbReference type="EC" id="5.1.3.3"/>
    </reaction>
</comment>
<evidence type="ECO:0000256" key="1">
    <source>
        <dbReference type="ARBA" id="ARBA00001614"/>
    </source>
</evidence>
<dbReference type="InterPro" id="IPR014718">
    <property type="entry name" value="GH-type_carb-bd"/>
</dbReference>
<dbReference type="InterPro" id="IPR011013">
    <property type="entry name" value="Gal_mutarotase_sf_dom"/>
</dbReference>
<dbReference type="PIRSF" id="PIRSF005096">
    <property type="entry name" value="GALM"/>
    <property type="match status" value="1"/>
</dbReference>
<evidence type="ECO:0000313" key="10">
    <source>
        <dbReference type="Proteomes" id="UP001501588"/>
    </source>
</evidence>
<evidence type="ECO:0000313" key="9">
    <source>
        <dbReference type="EMBL" id="GAA0583027.1"/>
    </source>
</evidence>
<dbReference type="InterPro" id="IPR047215">
    <property type="entry name" value="Galactose_mutarotase-like"/>
</dbReference>
<dbReference type="PANTHER" id="PTHR10091">
    <property type="entry name" value="ALDOSE-1-EPIMERASE"/>
    <property type="match status" value="1"/>
</dbReference>
<dbReference type="EMBL" id="BAAAFZ010000026">
    <property type="protein sequence ID" value="GAA0583027.1"/>
    <property type="molecule type" value="Genomic_DNA"/>
</dbReference>
<dbReference type="EC" id="5.1.3.3" evidence="4 8"/>
<dbReference type="InterPro" id="IPR015443">
    <property type="entry name" value="Aldose_1-epimerase"/>
</dbReference>
<protein>
    <recommendedName>
        <fullName evidence="5 8">Aldose 1-epimerase</fullName>
        <ecNumber evidence="4 8">5.1.3.3</ecNumber>
    </recommendedName>
</protein>
<dbReference type="PROSITE" id="PS00545">
    <property type="entry name" value="ALDOSE_1_EPIMERASE"/>
    <property type="match status" value="1"/>
</dbReference>
<dbReference type="RefSeq" id="WP_343895317.1">
    <property type="nucleotide sequence ID" value="NZ_BAAAFZ010000026.1"/>
</dbReference>
<evidence type="ECO:0000256" key="3">
    <source>
        <dbReference type="ARBA" id="ARBA00006206"/>
    </source>
</evidence>
<dbReference type="InterPro" id="IPR018052">
    <property type="entry name" value="Ald1_epimerase_CS"/>
</dbReference>
<proteinExistence type="inferred from homology"/>
<evidence type="ECO:0000256" key="6">
    <source>
        <dbReference type="ARBA" id="ARBA00023235"/>
    </source>
</evidence>
<dbReference type="PANTHER" id="PTHR10091:SF0">
    <property type="entry name" value="GALACTOSE MUTAROTASE"/>
    <property type="match status" value="1"/>
</dbReference>
<gene>
    <name evidence="9" type="ORF">GCM10009416_21800</name>
</gene>
<comment type="similarity">
    <text evidence="3 8">Belongs to the aldose epimerase family.</text>
</comment>
<keyword evidence="6 8" id="KW-0413">Isomerase</keyword>
<dbReference type="Pfam" id="PF01263">
    <property type="entry name" value="Aldose_epim"/>
    <property type="match status" value="1"/>
</dbReference>
<accession>A0ABN1F5R6</accession>
<evidence type="ECO:0000256" key="2">
    <source>
        <dbReference type="ARBA" id="ARBA00005028"/>
    </source>
</evidence>
<name>A0ABN1F5R6_9PROT</name>
<organism evidence="9 10">
    <name type="scientific">Craurococcus roseus</name>
    <dbReference type="NCBI Taxonomy" id="77585"/>
    <lineage>
        <taxon>Bacteria</taxon>
        <taxon>Pseudomonadati</taxon>
        <taxon>Pseudomonadota</taxon>
        <taxon>Alphaproteobacteria</taxon>
        <taxon>Acetobacterales</taxon>
        <taxon>Acetobacteraceae</taxon>
        <taxon>Craurococcus</taxon>
    </lineage>
</organism>
<dbReference type="NCBIfam" id="NF008277">
    <property type="entry name" value="PRK11055.1"/>
    <property type="match status" value="1"/>
</dbReference>
<evidence type="ECO:0000256" key="4">
    <source>
        <dbReference type="ARBA" id="ARBA00013185"/>
    </source>
</evidence>
<dbReference type="InterPro" id="IPR008183">
    <property type="entry name" value="Aldose_1/G6P_1-epimerase"/>
</dbReference>
<sequence length="356" mass="37874">MAGTIARIGSARLPDGAEAEEFVLDDGRGMAARIGSYGARLLSLRVPDRHGAPVEVALGHDRLEDWASDGAFMGATIGRCANRIAGGRFELDGQTHQVPTNKPPNALHGGPGGFDKAVWRMEPPEGGAALAFAHVSPDGDQGFPGALRARVRYALTGDGVLSLRYEAEADRPTVVNLTNHTYFNLAGAGSDVLDHVVTIAADRFTPVDAALIPTGELRPVAGTPFDFRAPARIGARVDEPGDEQLRFAGGYDHNFVLRPPPPGGQALRLAARVEEPARGLSMEVWTTEPALQFYTGNSLDGSRPGRGGVVLGRRSGLCLETQHFPDSPNRPEFPSVVLRPGETFRSSTLYRFAAGP</sequence>
<keyword evidence="10" id="KW-1185">Reference proteome</keyword>
<comment type="pathway">
    <text evidence="2 8">Carbohydrate metabolism; hexose metabolism.</text>
</comment>
<evidence type="ECO:0000256" key="7">
    <source>
        <dbReference type="ARBA" id="ARBA00023277"/>
    </source>
</evidence>
<dbReference type="Gene3D" id="2.70.98.10">
    <property type="match status" value="1"/>
</dbReference>